<dbReference type="PANTHER" id="PTHR37919:SF2">
    <property type="entry name" value="EXPERA DOMAIN-CONTAINING PROTEIN"/>
    <property type="match status" value="1"/>
</dbReference>
<dbReference type="EMBL" id="CVMT01000002">
    <property type="protein sequence ID" value="CRG85808.1"/>
    <property type="molecule type" value="Genomic_DNA"/>
</dbReference>
<keyword evidence="2" id="KW-0472">Membrane</keyword>
<protein>
    <recommendedName>
        <fullName evidence="5">C6 transcription factor</fullName>
    </recommendedName>
</protein>
<organism evidence="3 4">
    <name type="scientific">Talaromyces islandicus</name>
    <name type="common">Penicillium islandicum</name>
    <dbReference type="NCBI Taxonomy" id="28573"/>
    <lineage>
        <taxon>Eukaryota</taxon>
        <taxon>Fungi</taxon>
        <taxon>Dikarya</taxon>
        <taxon>Ascomycota</taxon>
        <taxon>Pezizomycotina</taxon>
        <taxon>Eurotiomycetes</taxon>
        <taxon>Eurotiomycetidae</taxon>
        <taxon>Eurotiales</taxon>
        <taxon>Trichocomaceae</taxon>
        <taxon>Talaromyces</taxon>
        <taxon>Talaromyces sect. Islandici</taxon>
    </lineage>
</organism>
<evidence type="ECO:0000313" key="4">
    <source>
        <dbReference type="Proteomes" id="UP000054383"/>
    </source>
</evidence>
<dbReference type="OrthoDB" id="60858at2759"/>
<dbReference type="PANTHER" id="PTHR37919">
    <property type="entry name" value="PROTEIN CBG05606"/>
    <property type="match status" value="1"/>
</dbReference>
<reference evidence="3 4" key="1">
    <citation type="submission" date="2015-04" db="EMBL/GenBank/DDBJ databases">
        <authorList>
            <person name="Syromyatnikov M.Y."/>
            <person name="Popov V.N."/>
        </authorList>
    </citation>
    <scope>NUCLEOTIDE SEQUENCE [LARGE SCALE GENOMIC DNA]</scope>
    <source>
        <strain evidence="3">WF-38-12</strain>
    </source>
</reference>
<name>A0A0U1LQY2_TALIS</name>
<evidence type="ECO:0008006" key="5">
    <source>
        <dbReference type="Google" id="ProtNLM"/>
    </source>
</evidence>
<dbReference type="Proteomes" id="UP000054383">
    <property type="component" value="Unassembled WGS sequence"/>
</dbReference>
<gene>
    <name evidence="3" type="ORF">PISL3812_02819</name>
</gene>
<keyword evidence="2" id="KW-1133">Transmembrane helix</keyword>
<keyword evidence="4" id="KW-1185">Reference proteome</keyword>
<dbReference type="AlphaFoldDB" id="A0A0U1LQY2"/>
<feature type="region of interest" description="Disordered" evidence="1">
    <location>
        <begin position="1"/>
        <end position="45"/>
    </location>
</feature>
<feature type="transmembrane region" description="Helical" evidence="2">
    <location>
        <begin position="52"/>
        <end position="74"/>
    </location>
</feature>
<feature type="transmembrane region" description="Helical" evidence="2">
    <location>
        <begin position="215"/>
        <end position="235"/>
    </location>
</feature>
<feature type="compositionally biased region" description="Low complexity" evidence="1">
    <location>
        <begin position="12"/>
        <end position="41"/>
    </location>
</feature>
<dbReference type="OMA" id="LHSPIWT"/>
<evidence type="ECO:0000256" key="2">
    <source>
        <dbReference type="SAM" id="Phobius"/>
    </source>
</evidence>
<evidence type="ECO:0000313" key="3">
    <source>
        <dbReference type="EMBL" id="CRG85808.1"/>
    </source>
</evidence>
<sequence>MVSTRGHPKEFPSPATPSSRASPPAESSRSIIARSSPAPASNARKGVHTPSVLVLIWLLVSVPLVIWDSGYIFLRPHSMPGGKFHSPIWTPYALYGTVDYIYGWPAFNARNGFTAAQAVLNVVETIGYISYLAVVYIYGTSATNTGRASTKKVKKGLSWFLLDEKVVPGRIGGIALLIAFSASVMTLSKTVLYWFNELFSGFTNIGHNSASNLVFLWIIPNGLWIIFPAYMIYVLGGEIVYALEAAAPRPPKGGRLKSL</sequence>
<evidence type="ECO:0000256" key="1">
    <source>
        <dbReference type="SAM" id="MobiDB-lite"/>
    </source>
</evidence>
<accession>A0A0U1LQY2</accession>
<keyword evidence="2" id="KW-0812">Transmembrane</keyword>
<proteinExistence type="predicted"/>
<dbReference type="STRING" id="28573.A0A0U1LQY2"/>
<feature type="transmembrane region" description="Helical" evidence="2">
    <location>
        <begin position="174"/>
        <end position="195"/>
    </location>
</feature>